<dbReference type="InterPro" id="IPR036615">
    <property type="entry name" value="Mur_ligase_C_dom_sf"/>
</dbReference>
<dbReference type="Gene3D" id="3.40.1190.10">
    <property type="entry name" value="Mur-like, catalytic domain"/>
    <property type="match status" value="1"/>
</dbReference>
<evidence type="ECO:0000256" key="5">
    <source>
        <dbReference type="ARBA" id="ARBA00013023"/>
    </source>
</evidence>
<dbReference type="Proteomes" id="UP000184001">
    <property type="component" value="Unassembled WGS sequence"/>
</dbReference>
<evidence type="ECO:0000256" key="16">
    <source>
        <dbReference type="ARBA" id="ARBA00032510"/>
    </source>
</evidence>
<protein>
    <recommendedName>
        <fullName evidence="7">Dihydrofolate synthase/folylpolyglutamate synthase</fullName>
        <ecNumber evidence="5">6.3.2.12</ecNumber>
        <ecNumber evidence="6">6.3.2.17</ecNumber>
    </recommendedName>
    <alternativeName>
        <fullName evidence="16">Folylpoly-gamma-glutamate synthetase-dihydrofolate synthetase</fullName>
    </alternativeName>
    <alternativeName>
        <fullName evidence="14">Folylpolyglutamate synthetase</fullName>
    </alternativeName>
    <alternativeName>
        <fullName evidence="15">Tetrahydrofolylpolyglutamate synthase</fullName>
    </alternativeName>
</protein>
<evidence type="ECO:0000256" key="10">
    <source>
        <dbReference type="ARBA" id="ARBA00022741"/>
    </source>
</evidence>
<dbReference type="GO" id="GO:0046872">
    <property type="term" value="F:metal ion binding"/>
    <property type="evidence" value="ECO:0007669"/>
    <property type="project" value="UniProtKB-KW"/>
</dbReference>
<comment type="function">
    <text evidence="1">Functions in two distinct reactions of the de novo folate biosynthetic pathway. Catalyzes the addition of a glutamate residue to dihydropteroate (7,8-dihydropteroate or H2Pte) to form dihydrofolate (7,8-dihydrofolate monoglutamate or H2Pte-Glu). Also catalyzes successive additions of L-glutamate to tetrahydrofolate or 10-formyltetrahydrofolate or 5,10-methylenetetrahydrofolate, leading to folylpolyglutamate derivatives.</text>
</comment>
<name>A0A8G2FHS2_9BACT</name>
<dbReference type="UniPathway" id="UPA00077">
    <property type="reaction ID" value="UER00157"/>
</dbReference>
<evidence type="ECO:0000256" key="13">
    <source>
        <dbReference type="ARBA" id="ARBA00022909"/>
    </source>
</evidence>
<dbReference type="GO" id="GO:0005737">
    <property type="term" value="C:cytoplasm"/>
    <property type="evidence" value="ECO:0007669"/>
    <property type="project" value="TreeGrafter"/>
</dbReference>
<sequence length="421" mass="46235">MSETERNFFATYEDFEAHLMKLGLFHMDLAHSRIDAVLEEAELKRPDYPVVQVVGTNGKGSTSSFLSAFGQATGLTVGLYTSPHFVTPRERILINGEMLDEEEWCDVANDVMECGGKDLTYFELLTVMAVFLFSDYEVDLAIFEAGLGGKHDATTAIERDLVVYTPIGLDHVDVLGKTLEDITRDKAGAMRKNLPVITHVQPKEAMAVLKEEAQKVGATFLTAEGTVTLPQTDRFGLVGAHQKDNALLALAAFRQLVGIYGWEPADIMDWDDVKEIGVADAWIAGRFQHVPATESLPELYLDGAHNEPAFSVLTAALQETGIKPAVVIFGCMGNKDIQTLVPMVEALTKGTILLPQFTDLERAEPAARLATHFSERAVVCESLQDALTRSKEIAGDNPVLLCGSLYLLAEFFALHPEFLQR</sequence>
<evidence type="ECO:0000256" key="21">
    <source>
        <dbReference type="PIRNR" id="PIRNR001563"/>
    </source>
</evidence>
<dbReference type="Gene3D" id="3.90.190.20">
    <property type="entry name" value="Mur ligase, C-terminal domain"/>
    <property type="match status" value="1"/>
</dbReference>
<dbReference type="GO" id="GO:0005524">
    <property type="term" value="F:ATP binding"/>
    <property type="evidence" value="ECO:0007669"/>
    <property type="project" value="UniProtKB-KW"/>
</dbReference>
<dbReference type="RefSeq" id="WP_020000485.1">
    <property type="nucleotide sequence ID" value="NZ_CP192219.1"/>
</dbReference>
<comment type="catalytic activity">
    <reaction evidence="18">
        <text>10-formyltetrahydrofolyl-(gamma-L-Glu)(n) + L-glutamate + ATP = 10-formyltetrahydrofolyl-(gamma-L-Glu)(n+1) + ADP + phosphate + H(+)</text>
        <dbReference type="Rhea" id="RHEA:51904"/>
        <dbReference type="Rhea" id="RHEA-COMP:13088"/>
        <dbReference type="Rhea" id="RHEA-COMP:14300"/>
        <dbReference type="ChEBI" id="CHEBI:15378"/>
        <dbReference type="ChEBI" id="CHEBI:29985"/>
        <dbReference type="ChEBI" id="CHEBI:30616"/>
        <dbReference type="ChEBI" id="CHEBI:43474"/>
        <dbReference type="ChEBI" id="CHEBI:134413"/>
        <dbReference type="ChEBI" id="CHEBI:456216"/>
        <dbReference type="EC" id="6.3.2.17"/>
    </reaction>
</comment>
<proteinExistence type="inferred from homology"/>
<comment type="catalytic activity">
    <reaction evidence="20">
        <text>7,8-dihydropteroate + L-glutamate + ATP = 7,8-dihydrofolate + ADP + phosphate + H(+)</text>
        <dbReference type="Rhea" id="RHEA:23584"/>
        <dbReference type="ChEBI" id="CHEBI:15378"/>
        <dbReference type="ChEBI" id="CHEBI:17839"/>
        <dbReference type="ChEBI" id="CHEBI:29985"/>
        <dbReference type="ChEBI" id="CHEBI:30616"/>
        <dbReference type="ChEBI" id="CHEBI:43474"/>
        <dbReference type="ChEBI" id="CHEBI:57451"/>
        <dbReference type="ChEBI" id="CHEBI:456216"/>
        <dbReference type="EC" id="6.3.2.12"/>
    </reaction>
</comment>
<dbReference type="EC" id="6.3.2.17" evidence="6"/>
<keyword evidence="9" id="KW-0479">Metal-binding</keyword>
<comment type="caution">
    <text evidence="23">The sequence shown here is derived from an EMBL/GenBank/DDBJ whole genome shotgun (WGS) entry which is preliminary data.</text>
</comment>
<evidence type="ECO:0000313" key="24">
    <source>
        <dbReference type="Proteomes" id="UP000184001"/>
    </source>
</evidence>
<evidence type="ECO:0000256" key="9">
    <source>
        <dbReference type="ARBA" id="ARBA00022723"/>
    </source>
</evidence>
<evidence type="ECO:0000313" key="23">
    <source>
        <dbReference type="EMBL" id="SHJ07206.1"/>
    </source>
</evidence>
<comment type="pathway">
    <text evidence="2">Cofactor biosynthesis; tetrahydrofolate biosynthesis; 7,8-dihydrofolate from 2-amino-4-hydroxy-6-hydroxymethyl-7,8-dihydropteridine diphosphate and 4-aminobenzoate: step 2/2.</text>
</comment>
<keyword evidence="8 21" id="KW-0436">Ligase</keyword>
<dbReference type="PANTHER" id="PTHR11136:SF0">
    <property type="entry name" value="DIHYDROFOLATE SYNTHETASE-RELATED"/>
    <property type="match status" value="1"/>
</dbReference>
<comment type="catalytic activity">
    <reaction evidence="17">
        <text>(6S)-5,6,7,8-tetrahydrofolyl-(gamma-L-Glu)(n) + L-glutamate + ATP = (6S)-5,6,7,8-tetrahydrofolyl-(gamma-L-Glu)(n+1) + ADP + phosphate + H(+)</text>
        <dbReference type="Rhea" id="RHEA:10580"/>
        <dbReference type="Rhea" id="RHEA-COMP:14738"/>
        <dbReference type="Rhea" id="RHEA-COMP:14740"/>
        <dbReference type="ChEBI" id="CHEBI:15378"/>
        <dbReference type="ChEBI" id="CHEBI:29985"/>
        <dbReference type="ChEBI" id="CHEBI:30616"/>
        <dbReference type="ChEBI" id="CHEBI:43474"/>
        <dbReference type="ChEBI" id="CHEBI:141005"/>
        <dbReference type="ChEBI" id="CHEBI:456216"/>
        <dbReference type="EC" id="6.3.2.17"/>
    </reaction>
</comment>
<dbReference type="Pfam" id="PF02875">
    <property type="entry name" value="Mur_ligase_C"/>
    <property type="match status" value="1"/>
</dbReference>
<comment type="similarity">
    <text evidence="4 21">Belongs to the folylpolyglutamate synthase family.</text>
</comment>
<evidence type="ECO:0000256" key="17">
    <source>
        <dbReference type="ARBA" id="ARBA00047493"/>
    </source>
</evidence>
<evidence type="ECO:0000259" key="22">
    <source>
        <dbReference type="Pfam" id="PF02875"/>
    </source>
</evidence>
<dbReference type="AlphaFoldDB" id="A0A8G2FHS2"/>
<evidence type="ECO:0000256" key="18">
    <source>
        <dbReference type="ARBA" id="ARBA00047808"/>
    </source>
</evidence>
<accession>A0A8G2FHS2</accession>
<dbReference type="InterPro" id="IPR036565">
    <property type="entry name" value="Mur-like_cat_sf"/>
</dbReference>
<dbReference type="GO" id="GO:0046654">
    <property type="term" value="P:tetrahydrofolate biosynthetic process"/>
    <property type="evidence" value="ECO:0007669"/>
    <property type="project" value="UniProtKB-UniPathway"/>
</dbReference>
<evidence type="ECO:0000256" key="4">
    <source>
        <dbReference type="ARBA" id="ARBA00008276"/>
    </source>
</evidence>
<keyword evidence="13" id="KW-0289">Folate biosynthesis</keyword>
<comment type="pathway">
    <text evidence="3">Cofactor biosynthesis; tetrahydrofolylpolyglutamate biosynthesis.</text>
</comment>
<evidence type="ECO:0000256" key="15">
    <source>
        <dbReference type="ARBA" id="ARBA00030592"/>
    </source>
</evidence>
<dbReference type="PIRSF" id="PIRSF001563">
    <property type="entry name" value="Folylpolyglu_synth"/>
    <property type="match status" value="1"/>
</dbReference>
<reference evidence="23 24" key="1">
    <citation type="submission" date="2016-11" db="EMBL/GenBank/DDBJ databases">
        <authorList>
            <person name="Varghese N."/>
            <person name="Submissions S."/>
        </authorList>
    </citation>
    <scope>NUCLEOTIDE SEQUENCE [LARGE SCALE GENOMIC DNA]</scope>
    <source>
        <strain evidence="23 24">DSM 17919</strain>
    </source>
</reference>
<evidence type="ECO:0000256" key="14">
    <source>
        <dbReference type="ARBA" id="ARBA00030048"/>
    </source>
</evidence>
<evidence type="ECO:0000256" key="11">
    <source>
        <dbReference type="ARBA" id="ARBA00022840"/>
    </source>
</evidence>
<evidence type="ECO:0000256" key="2">
    <source>
        <dbReference type="ARBA" id="ARBA00004799"/>
    </source>
</evidence>
<evidence type="ECO:0000256" key="7">
    <source>
        <dbReference type="ARBA" id="ARBA00019357"/>
    </source>
</evidence>
<dbReference type="GO" id="GO:0004326">
    <property type="term" value="F:tetrahydrofolylpolyglutamate synthase activity"/>
    <property type="evidence" value="ECO:0007669"/>
    <property type="project" value="UniProtKB-EC"/>
</dbReference>
<keyword evidence="12" id="KW-0460">Magnesium</keyword>
<organism evidence="23 24">
    <name type="scientific">Halodesulfovibrio aestuarii</name>
    <dbReference type="NCBI Taxonomy" id="126333"/>
    <lineage>
        <taxon>Bacteria</taxon>
        <taxon>Pseudomonadati</taxon>
        <taxon>Thermodesulfobacteriota</taxon>
        <taxon>Desulfovibrionia</taxon>
        <taxon>Desulfovibrionales</taxon>
        <taxon>Desulfovibrionaceae</taxon>
        <taxon>Halodesulfovibrio</taxon>
    </lineage>
</organism>
<dbReference type="EC" id="6.3.2.12" evidence="5"/>
<dbReference type="InterPro" id="IPR001645">
    <property type="entry name" value="Folylpolyglutamate_synth"/>
</dbReference>
<dbReference type="SUPFAM" id="SSF53244">
    <property type="entry name" value="MurD-like peptide ligases, peptide-binding domain"/>
    <property type="match status" value="1"/>
</dbReference>
<dbReference type="GO" id="GO:0008841">
    <property type="term" value="F:dihydrofolate synthase activity"/>
    <property type="evidence" value="ECO:0007669"/>
    <property type="project" value="UniProtKB-EC"/>
</dbReference>
<evidence type="ECO:0000256" key="8">
    <source>
        <dbReference type="ARBA" id="ARBA00022598"/>
    </source>
</evidence>
<evidence type="ECO:0000256" key="3">
    <source>
        <dbReference type="ARBA" id="ARBA00005150"/>
    </source>
</evidence>
<dbReference type="InterPro" id="IPR004101">
    <property type="entry name" value="Mur_ligase_C"/>
</dbReference>
<dbReference type="GO" id="GO:0046656">
    <property type="term" value="P:folic acid biosynthetic process"/>
    <property type="evidence" value="ECO:0007669"/>
    <property type="project" value="UniProtKB-KW"/>
</dbReference>
<evidence type="ECO:0000256" key="12">
    <source>
        <dbReference type="ARBA" id="ARBA00022842"/>
    </source>
</evidence>
<dbReference type="EMBL" id="FQZR01000003">
    <property type="protein sequence ID" value="SHJ07206.1"/>
    <property type="molecule type" value="Genomic_DNA"/>
</dbReference>
<evidence type="ECO:0000256" key="19">
    <source>
        <dbReference type="ARBA" id="ARBA00049035"/>
    </source>
</evidence>
<dbReference type="SUPFAM" id="SSF53623">
    <property type="entry name" value="MurD-like peptide ligases, catalytic domain"/>
    <property type="match status" value="1"/>
</dbReference>
<gene>
    <name evidence="23" type="ORF">SAMN05660830_01552</name>
</gene>
<dbReference type="NCBIfam" id="TIGR01499">
    <property type="entry name" value="folC"/>
    <property type="match status" value="1"/>
</dbReference>
<keyword evidence="11 21" id="KW-0067">ATP-binding</keyword>
<evidence type="ECO:0000256" key="1">
    <source>
        <dbReference type="ARBA" id="ARBA00002714"/>
    </source>
</evidence>
<comment type="catalytic activity">
    <reaction evidence="19">
        <text>(6R)-5,10-methylenetetrahydrofolyl-(gamma-L-Glu)(n) + L-glutamate + ATP = (6R)-5,10-methylenetetrahydrofolyl-(gamma-L-Glu)(n+1) + ADP + phosphate + H(+)</text>
        <dbReference type="Rhea" id="RHEA:51912"/>
        <dbReference type="Rhea" id="RHEA-COMP:13257"/>
        <dbReference type="Rhea" id="RHEA-COMP:13258"/>
        <dbReference type="ChEBI" id="CHEBI:15378"/>
        <dbReference type="ChEBI" id="CHEBI:29985"/>
        <dbReference type="ChEBI" id="CHEBI:30616"/>
        <dbReference type="ChEBI" id="CHEBI:43474"/>
        <dbReference type="ChEBI" id="CHEBI:136572"/>
        <dbReference type="ChEBI" id="CHEBI:456216"/>
        <dbReference type="EC" id="6.3.2.17"/>
    </reaction>
</comment>
<dbReference type="PANTHER" id="PTHR11136">
    <property type="entry name" value="FOLYLPOLYGLUTAMATE SYNTHASE-RELATED"/>
    <property type="match status" value="1"/>
</dbReference>
<keyword evidence="10 21" id="KW-0547">Nucleotide-binding</keyword>
<evidence type="ECO:0000256" key="20">
    <source>
        <dbReference type="ARBA" id="ARBA00049161"/>
    </source>
</evidence>
<feature type="domain" description="Mur ligase C-terminal" evidence="22">
    <location>
        <begin position="285"/>
        <end position="404"/>
    </location>
</feature>
<evidence type="ECO:0000256" key="6">
    <source>
        <dbReference type="ARBA" id="ARBA00013025"/>
    </source>
</evidence>